<name>A0A2N5U5C8_9BASI</name>
<evidence type="ECO:0000313" key="1">
    <source>
        <dbReference type="EMBL" id="PLW32932.1"/>
    </source>
</evidence>
<comment type="caution">
    <text evidence="1">The sequence shown here is derived from an EMBL/GenBank/DDBJ whole genome shotgun (WGS) entry which is preliminary data.</text>
</comment>
<dbReference type="EMBL" id="PGCJ01000177">
    <property type="protein sequence ID" value="PLW40780.1"/>
    <property type="molecule type" value="Genomic_DNA"/>
</dbReference>
<keyword evidence="3" id="KW-1185">Reference proteome</keyword>
<evidence type="ECO:0000313" key="4">
    <source>
        <dbReference type="Proteomes" id="UP000235392"/>
    </source>
</evidence>
<dbReference type="EMBL" id="PGCI01000232">
    <property type="protein sequence ID" value="PLW32932.1"/>
    <property type="molecule type" value="Genomic_DNA"/>
</dbReference>
<reference evidence="3 4" key="1">
    <citation type="submission" date="2017-11" db="EMBL/GenBank/DDBJ databases">
        <title>De novo assembly and phasing of dikaryotic genomes from two isolates of Puccinia coronata f. sp. avenae, the causal agent of oat crown rust.</title>
        <authorList>
            <person name="Miller M.E."/>
            <person name="Zhang Y."/>
            <person name="Omidvar V."/>
            <person name="Sperschneider J."/>
            <person name="Schwessinger B."/>
            <person name="Raley C."/>
            <person name="Palmer J.M."/>
            <person name="Garnica D."/>
            <person name="Upadhyaya N."/>
            <person name="Rathjen J."/>
            <person name="Taylor J.M."/>
            <person name="Park R.F."/>
            <person name="Dodds P.N."/>
            <person name="Hirsch C.D."/>
            <person name="Kianian S.F."/>
            <person name="Figueroa M."/>
        </authorList>
    </citation>
    <scope>NUCLEOTIDE SEQUENCE [LARGE SCALE GENOMIC DNA]</scope>
    <source>
        <strain evidence="2">12NC29</strain>
        <strain evidence="1">12SD80</strain>
    </source>
</reference>
<evidence type="ECO:0000313" key="3">
    <source>
        <dbReference type="Proteomes" id="UP000235388"/>
    </source>
</evidence>
<evidence type="ECO:0000313" key="2">
    <source>
        <dbReference type="EMBL" id="PLW40780.1"/>
    </source>
</evidence>
<dbReference type="Proteomes" id="UP000235392">
    <property type="component" value="Unassembled WGS sequence"/>
</dbReference>
<accession>A0A2N5U5C8</accession>
<dbReference type="OrthoDB" id="2517627at2759"/>
<protein>
    <submittedName>
        <fullName evidence="1">Uncharacterized protein</fullName>
    </submittedName>
</protein>
<proteinExistence type="predicted"/>
<gene>
    <name evidence="2" type="ORF">PCANC_13542</name>
    <name evidence="1" type="ORF">PCASD_12466</name>
</gene>
<dbReference type="Proteomes" id="UP000235388">
    <property type="component" value="Unassembled WGS sequence"/>
</dbReference>
<dbReference type="AlphaFoldDB" id="A0A2N5U5C8"/>
<sequence>MTTEQAENRRQEMCQDISRRLQLTSQMERLGVAWKPEFEKPFPYLKPMVSCIASHQDNVLLIEGVNSRGRVNRDWFDERAPREDGLTDEADLDVTMLMLRDVRMGLLVSQRASLVNENVIACLQIVDDVRDHAHTITDQEHCHSEAFLILGFAYEIPFRLLLIFHPDSRSSLDRISASVKYLETMHSEIDKQDFKSLETGRKQSLWLSLSQAGEVIEQAYFTVKEIVARVDLFEVKKHAQMDHIMLDKIVESGMKSAQKNTRHQQNQIHLFELCYSHLARFNRALQEVVDGLLYYGALFKRAHRSIEIWKLLICHDDLDISLLTDWLAYWIEVLIVSTQAFGSLEAHFEKLEQSDVVTRP</sequence>
<organism evidence="1 4">
    <name type="scientific">Puccinia coronata f. sp. avenae</name>
    <dbReference type="NCBI Taxonomy" id="200324"/>
    <lineage>
        <taxon>Eukaryota</taxon>
        <taxon>Fungi</taxon>
        <taxon>Dikarya</taxon>
        <taxon>Basidiomycota</taxon>
        <taxon>Pucciniomycotina</taxon>
        <taxon>Pucciniomycetes</taxon>
        <taxon>Pucciniales</taxon>
        <taxon>Pucciniaceae</taxon>
        <taxon>Puccinia</taxon>
    </lineage>
</organism>